<dbReference type="HOGENOM" id="CLU_2641462_0_0_1"/>
<keyword evidence="2" id="KW-1185">Reference proteome</keyword>
<protein>
    <submittedName>
        <fullName evidence="1">Uncharacterized protein</fullName>
    </submittedName>
</protein>
<dbReference type="Proteomes" id="UP000017836">
    <property type="component" value="Unassembled WGS sequence"/>
</dbReference>
<reference evidence="2" key="1">
    <citation type="journal article" date="2013" name="Science">
        <title>The Amborella genome and the evolution of flowering plants.</title>
        <authorList>
            <consortium name="Amborella Genome Project"/>
        </authorList>
    </citation>
    <scope>NUCLEOTIDE SEQUENCE [LARGE SCALE GENOMIC DNA]</scope>
</reference>
<dbReference type="AlphaFoldDB" id="W1PJF1"/>
<dbReference type="EMBL" id="KI392972">
    <property type="protein sequence ID" value="ERN10117.1"/>
    <property type="molecule type" value="Genomic_DNA"/>
</dbReference>
<sequence length="77" mass="8515">MKEVWAWSWGKNGRLELWSSRDEAKPALVICLQDMEVLVDSQSNKHRAMGKAHKSQPTCGSGTQCGTPLFILENGAV</sequence>
<evidence type="ECO:0000313" key="1">
    <source>
        <dbReference type="EMBL" id="ERN10117.1"/>
    </source>
</evidence>
<proteinExistence type="predicted"/>
<name>W1PJF1_AMBTC</name>
<organism evidence="1 2">
    <name type="scientific">Amborella trichopoda</name>
    <dbReference type="NCBI Taxonomy" id="13333"/>
    <lineage>
        <taxon>Eukaryota</taxon>
        <taxon>Viridiplantae</taxon>
        <taxon>Streptophyta</taxon>
        <taxon>Embryophyta</taxon>
        <taxon>Tracheophyta</taxon>
        <taxon>Spermatophyta</taxon>
        <taxon>Magnoliopsida</taxon>
        <taxon>Amborellales</taxon>
        <taxon>Amborellaceae</taxon>
        <taxon>Amborella</taxon>
    </lineage>
</organism>
<dbReference type="Gramene" id="ERN10117">
    <property type="protein sequence ID" value="ERN10117"/>
    <property type="gene ID" value="AMTR_s00169p00024760"/>
</dbReference>
<accession>W1PJF1</accession>
<evidence type="ECO:0000313" key="2">
    <source>
        <dbReference type="Proteomes" id="UP000017836"/>
    </source>
</evidence>
<gene>
    <name evidence="1" type="ORF">AMTR_s00169p00024760</name>
</gene>